<evidence type="ECO:0000313" key="1">
    <source>
        <dbReference type="EMBL" id="KAH6631426.1"/>
    </source>
</evidence>
<protein>
    <submittedName>
        <fullName evidence="1">Uncharacterized protein</fullName>
    </submittedName>
</protein>
<sequence length="107" mass="11702">MKPTLLALTQLAATSRTLACDNSSFSPCDAIFRRPETNHNTVTLAALGTACTSNSTLFEQITSCSRHLVAGAWLPSLRRSSTRSTILEDDSRKQSPVLQLHTRSGRR</sequence>
<name>A0ACB7P5H6_9PEZI</name>
<dbReference type="Proteomes" id="UP000724584">
    <property type="component" value="Unassembled WGS sequence"/>
</dbReference>
<gene>
    <name evidence="1" type="ORF">F5144DRAFT_218292</name>
</gene>
<evidence type="ECO:0000313" key="2">
    <source>
        <dbReference type="Proteomes" id="UP000724584"/>
    </source>
</evidence>
<keyword evidence="2" id="KW-1185">Reference proteome</keyword>
<organism evidence="1 2">
    <name type="scientific">Chaetomium tenue</name>
    <dbReference type="NCBI Taxonomy" id="1854479"/>
    <lineage>
        <taxon>Eukaryota</taxon>
        <taxon>Fungi</taxon>
        <taxon>Dikarya</taxon>
        <taxon>Ascomycota</taxon>
        <taxon>Pezizomycotina</taxon>
        <taxon>Sordariomycetes</taxon>
        <taxon>Sordariomycetidae</taxon>
        <taxon>Sordariales</taxon>
        <taxon>Chaetomiaceae</taxon>
        <taxon>Chaetomium</taxon>
    </lineage>
</organism>
<accession>A0ACB7P5H6</accession>
<reference evidence="1 2" key="1">
    <citation type="journal article" date="2021" name="Nat. Commun.">
        <title>Genetic determinants of endophytism in the Arabidopsis root mycobiome.</title>
        <authorList>
            <person name="Mesny F."/>
            <person name="Miyauchi S."/>
            <person name="Thiergart T."/>
            <person name="Pickel B."/>
            <person name="Atanasova L."/>
            <person name="Karlsson M."/>
            <person name="Huettel B."/>
            <person name="Barry K.W."/>
            <person name="Haridas S."/>
            <person name="Chen C."/>
            <person name="Bauer D."/>
            <person name="Andreopoulos W."/>
            <person name="Pangilinan J."/>
            <person name="LaButti K."/>
            <person name="Riley R."/>
            <person name="Lipzen A."/>
            <person name="Clum A."/>
            <person name="Drula E."/>
            <person name="Henrissat B."/>
            <person name="Kohler A."/>
            <person name="Grigoriev I.V."/>
            <person name="Martin F.M."/>
            <person name="Hacquard S."/>
        </authorList>
    </citation>
    <scope>NUCLEOTIDE SEQUENCE [LARGE SCALE GENOMIC DNA]</scope>
    <source>
        <strain evidence="1 2">MPI-SDFR-AT-0079</strain>
    </source>
</reference>
<proteinExistence type="predicted"/>
<dbReference type="EMBL" id="JAGIZQ010000004">
    <property type="protein sequence ID" value="KAH6631426.1"/>
    <property type="molecule type" value="Genomic_DNA"/>
</dbReference>
<comment type="caution">
    <text evidence="1">The sequence shown here is derived from an EMBL/GenBank/DDBJ whole genome shotgun (WGS) entry which is preliminary data.</text>
</comment>